<organism evidence="1">
    <name type="scientific">marine sediment metagenome</name>
    <dbReference type="NCBI Taxonomy" id="412755"/>
    <lineage>
        <taxon>unclassified sequences</taxon>
        <taxon>metagenomes</taxon>
        <taxon>ecological metagenomes</taxon>
    </lineage>
</organism>
<accession>X1QY29</accession>
<comment type="caution">
    <text evidence="1">The sequence shown here is derived from an EMBL/GenBank/DDBJ whole genome shotgun (WGS) entry which is preliminary data.</text>
</comment>
<reference evidence="1" key="1">
    <citation type="journal article" date="2014" name="Front. Microbiol.">
        <title>High frequency of phylogenetically diverse reductive dehalogenase-homologous genes in deep subseafloor sedimentary metagenomes.</title>
        <authorList>
            <person name="Kawai M."/>
            <person name="Futagami T."/>
            <person name="Toyoda A."/>
            <person name="Takaki Y."/>
            <person name="Nishi S."/>
            <person name="Hori S."/>
            <person name="Arai W."/>
            <person name="Tsubouchi T."/>
            <person name="Morono Y."/>
            <person name="Uchiyama I."/>
            <person name="Ito T."/>
            <person name="Fujiyama A."/>
            <person name="Inagaki F."/>
            <person name="Takami H."/>
        </authorList>
    </citation>
    <scope>NUCLEOTIDE SEQUENCE</scope>
    <source>
        <strain evidence="1">Expedition CK06-06</strain>
    </source>
</reference>
<protein>
    <submittedName>
        <fullName evidence="1">Uncharacterized protein</fullName>
    </submittedName>
</protein>
<dbReference type="AlphaFoldDB" id="X1QY29"/>
<evidence type="ECO:0000313" key="1">
    <source>
        <dbReference type="EMBL" id="GAI59716.1"/>
    </source>
</evidence>
<proteinExistence type="predicted"/>
<name>X1QY29_9ZZZZ</name>
<gene>
    <name evidence="1" type="ORF">S12H4_07422</name>
</gene>
<sequence>MSVDISKGIESGNIVIRVLTTNTVISTFVTENRFRGKVIQPQIDSSKLIAEHGLAM</sequence>
<feature type="non-terminal residue" evidence="1">
    <location>
        <position position="56"/>
    </location>
</feature>
<dbReference type="EMBL" id="BARW01002737">
    <property type="protein sequence ID" value="GAI59716.1"/>
    <property type="molecule type" value="Genomic_DNA"/>
</dbReference>